<reference evidence="1 2" key="1">
    <citation type="submission" date="2019-12" db="EMBL/GenBank/DDBJ databases">
        <title>Genomic-based taxomic classification of the family Erythrobacteraceae.</title>
        <authorList>
            <person name="Xu L."/>
        </authorList>
    </citation>
    <scope>NUCLEOTIDE SEQUENCE [LARGE SCALE GENOMIC DNA]</scope>
    <source>
        <strain evidence="1 2">KEMB 9005-328</strain>
    </source>
</reference>
<evidence type="ECO:0000313" key="1">
    <source>
        <dbReference type="EMBL" id="MXP29735.1"/>
    </source>
</evidence>
<comment type="caution">
    <text evidence="1">The sequence shown here is derived from an EMBL/GenBank/DDBJ whole genome shotgun (WGS) entry which is preliminary data.</text>
</comment>
<keyword evidence="1" id="KW-0378">Hydrolase</keyword>
<gene>
    <name evidence="1" type="ORF">GRI58_13050</name>
</gene>
<dbReference type="GO" id="GO:0004519">
    <property type="term" value="F:endonuclease activity"/>
    <property type="evidence" value="ECO:0007669"/>
    <property type="project" value="UniProtKB-KW"/>
</dbReference>
<proteinExistence type="predicted"/>
<dbReference type="RefSeq" id="WP_160754041.1">
    <property type="nucleotide sequence ID" value="NZ_WTYA01000011.1"/>
</dbReference>
<dbReference type="AlphaFoldDB" id="A0A845ALJ3"/>
<dbReference type="OrthoDB" id="9806213at2"/>
<dbReference type="EMBL" id="WTYA01000011">
    <property type="protein sequence ID" value="MXP29735.1"/>
    <property type="molecule type" value="Genomic_DNA"/>
</dbReference>
<keyword evidence="1" id="KW-0540">Nuclease</keyword>
<accession>A0A845ALJ3</accession>
<protein>
    <submittedName>
        <fullName evidence="1">Type I restriction endonuclease subunit M</fullName>
    </submittedName>
</protein>
<name>A0A845ALJ3_9SPHN</name>
<sequence length="63" mass="6767">MIAKEGHILTPGRYVGSEAIEDDGVPFEQRFGTLKGALIEQFAESSRLEALVMSALGAANEDE</sequence>
<keyword evidence="2" id="KW-1185">Reference proteome</keyword>
<keyword evidence="1" id="KW-0255">Endonuclease</keyword>
<organism evidence="1 2">
    <name type="scientific">Qipengyuania algicida</name>
    <dbReference type="NCBI Taxonomy" id="1836209"/>
    <lineage>
        <taxon>Bacteria</taxon>
        <taxon>Pseudomonadati</taxon>
        <taxon>Pseudomonadota</taxon>
        <taxon>Alphaproteobacteria</taxon>
        <taxon>Sphingomonadales</taxon>
        <taxon>Erythrobacteraceae</taxon>
        <taxon>Qipengyuania</taxon>
    </lineage>
</organism>
<evidence type="ECO:0000313" key="2">
    <source>
        <dbReference type="Proteomes" id="UP000439780"/>
    </source>
</evidence>
<dbReference type="Proteomes" id="UP000439780">
    <property type="component" value="Unassembled WGS sequence"/>
</dbReference>